<dbReference type="KEGG" id="pman:OU5_1185"/>
<organism evidence="1 2">
    <name type="scientific">Pseudomonas mandelii JR-1</name>
    <dbReference type="NCBI Taxonomy" id="1147786"/>
    <lineage>
        <taxon>Bacteria</taxon>
        <taxon>Pseudomonadati</taxon>
        <taxon>Pseudomonadota</taxon>
        <taxon>Gammaproteobacteria</taxon>
        <taxon>Pseudomonadales</taxon>
        <taxon>Pseudomonadaceae</taxon>
        <taxon>Pseudomonas</taxon>
    </lineage>
</organism>
<sequence length="65" mass="7943">MLFACQCHGDKPRRIGLCGKFLLLPSTRFNWGRKRLLADQKLRWSSRIRRDWRRDERWARGEVSR</sequence>
<protein>
    <submittedName>
        <fullName evidence="1">Isocitrate lyase</fullName>
    </submittedName>
</protein>
<dbReference type="AlphaFoldDB" id="A0A024E5T7"/>
<gene>
    <name evidence="1" type="ORF">OU5_1185</name>
</gene>
<dbReference type="HOGENOM" id="CLU_2846486_0_0_6"/>
<dbReference type="GO" id="GO:0016829">
    <property type="term" value="F:lyase activity"/>
    <property type="evidence" value="ECO:0007669"/>
    <property type="project" value="UniProtKB-KW"/>
</dbReference>
<dbReference type="Proteomes" id="UP000026913">
    <property type="component" value="Chromosome"/>
</dbReference>
<accession>A0A024E5T7</accession>
<name>A0A024E5T7_9PSED</name>
<dbReference type="EMBL" id="CP005960">
    <property type="protein sequence ID" value="AHZ68264.1"/>
    <property type="molecule type" value="Genomic_DNA"/>
</dbReference>
<reference evidence="1 2" key="1">
    <citation type="journal article" date="2012" name="J. Bacteriol.">
        <title>Genome sequence of cold-adapted Pseudomonas mandelii strain JR-1.</title>
        <authorList>
            <person name="Jang S.H."/>
            <person name="Kim J."/>
            <person name="Kim J."/>
            <person name="Hong S."/>
            <person name="Lee C."/>
        </authorList>
    </citation>
    <scope>NUCLEOTIDE SEQUENCE [LARGE SCALE GENOMIC DNA]</scope>
    <source>
        <strain evidence="1 2">JR-1</strain>
    </source>
</reference>
<proteinExistence type="predicted"/>
<evidence type="ECO:0000313" key="2">
    <source>
        <dbReference type="Proteomes" id="UP000026913"/>
    </source>
</evidence>
<evidence type="ECO:0000313" key="1">
    <source>
        <dbReference type="EMBL" id="AHZ68264.1"/>
    </source>
</evidence>
<keyword evidence="1" id="KW-0456">Lyase</keyword>